<dbReference type="Proteomes" id="UP000001074">
    <property type="component" value="Unassembled WGS sequence"/>
</dbReference>
<keyword evidence="2" id="KW-1003">Cell membrane</keyword>
<accession>L7N1M2</accession>
<dbReference type="Ensembl" id="ENSMLUT00000011918.2">
    <property type="protein sequence ID" value="ENSMLUP00000010857.2"/>
    <property type="gene ID" value="ENSMLUG00000029804.1"/>
</dbReference>
<dbReference type="GO" id="GO:0005886">
    <property type="term" value="C:plasma membrane"/>
    <property type="evidence" value="ECO:0007669"/>
    <property type="project" value="UniProtKB-SubCell"/>
</dbReference>
<keyword evidence="10" id="KW-0393">Immunoglobulin domain</keyword>
<evidence type="ECO:0000256" key="4">
    <source>
        <dbReference type="ARBA" id="ARBA00022729"/>
    </source>
</evidence>
<dbReference type="Gene3D" id="2.60.40.10">
    <property type="entry name" value="Immunoglobulins"/>
    <property type="match status" value="11"/>
</dbReference>
<keyword evidence="4" id="KW-0732">Signal</keyword>
<dbReference type="SUPFAM" id="SSF48726">
    <property type="entry name" value="Immunoglobulin"/>
    <property type="match status" value="11"/>
</dbReference>
<dbReference type="PANTHER" id="PTHR11738:SF179">
    <property type="entry name" value="LEUKOCYTE IMMUNOGLOBULIN-LIKE RECEPTOR SUBFAMILY A MEMBER 5"/>
    <property type="match status" value="1"/>
</dbReference>
<reference evidence="12" key="3">
    <citation type="submission" date="2025-09" db="UniProtKB">
        <authorList>
            <consortium name="Ensembl"/>
        </authorList>
    </citation>
    <scope>IDENTIFICATION</scope>
</reference>
<comment type="subcellular location">
    <subcellularLocation>
        <location evidence="1">Cell membrane</location>
        <topology evidence="1">Single-pass membrane protein</topology>
    </subcellularLocation>
</comment>
<dbReference type="GO" id="GO:0002764">
    <property type="term" value="P:immune response-regulating signaling pathway"/>
    <property type="evidence" value="ECO:0007669"/>
    <property type="project" value="TreeGrafter"/>
</dbReference>
<dbReference type="EMBL" id="AAPE02054513">
    <property type="status" value="NOT_ANNOTATED_CDS"/>
    <property type="molecule type" value="Genomic_DNA"/>
</dbReference>
<dbReference type="EMBL" id="AAPE02054514">
    <property type="status" value="NOT_ANNOTATED_CDS"/>
    <property type="molecule type" value="Genomic_DNA"/>
</dbReference>
<evidence type="ECO:0000256" key="8">
    <source>
        <dbReference type="ARBA" id="ARBA00023157"/>
    </source>
</evidence>
<dbReference type="Pfam" id="PF13895">
    <property type="entry name" value="Ig_2"/>
    <property type="match status" value="3"/>
</dbReference>
<dbReference type="EMBL" id="AAPE02054512">
    <property type="status" value="NOT_ANNOTATED_CDS"/>
    <property type="molecule type" value="Genomic_DNA"/>
</dbReference>
<keyword evidence="9" id="KW-0325">Glycoprotein</keyword>
<dbReference type="InterPro" id="IPR007110">
    <property type="entry name" value="Ig-like_dom"/>
</dbReference>
<evidence type="ECO:0000313" key="12">
    <source>
        <dbReference type="Ensembl" id="ENSMLUP00000010857.2"/>
    </source>
</evidence>
<feature type="domain" description="Ig-like" evidence="11">
    <location>
        <begin position="37"/>
        <end position="108"/>
    </location>
</feature>
<proteinExistence type="predicted"/>
<feature type="domain" description="Ig-like" evidence="11">
    <location>
        <begin position="333"/>
        <end position="404"/>
    </location>
</feature>
<keyword evidence="13" id="KW-1185">Reference proteome</keyword>
<dbReference type="PROSITE" id="PS50835">
    <property type="entry name" value="IG_LIKE"/>
    <property type="match status" value="6"/>
</dbReference>
<dbReference type="AlphaFoldDB" id="L7N1M2"/>
<keyword evidence="6" id="KW-1133">Transmembrane helix</keyword>
<evidence type="ECO:0000256" key="1">
    <source>
        <dbReference type="ARBA" id="ARBA00004162"/>
    </source>
</evidence>
<dbReference type="EMBL" id="AAPE02054518">
    <property type="status" value="NOT_ANNOTATED_CDS"/>
    <property type="molecule type" value="Genomic_DNA"/>
</dbReference>
<keyword evidence="5" id="KW-0677">Repeat</keyword>
<dbReference type="Pfam" id="PF00047">
    <property type="entry name" value="ig"/>
    <property type="match status" value="2"/>
</dbReference>
<dbReference type="eggNOG" id="ENOG502RYEX">
    <property type="taxonomic scope" value="Eukaryota"/>
</dbReference>
<feature type="domain" description="Ig-like" evidence="11">
    <location>
        <begin position="430"/>
        <end position="506"/>
    </location>
</feature>
<dbReference type="SMART" id="SM00409">
    <property type="entry name" value="IG"/>
    <property type="match status" value="10"/>
</dbReference>
<protein>
    <recommendedName>
        <fullName evidence="11">Ig-like domain-containing protein</fullName>
    </recommendedName>
</protein>
<evidence type="ECO:0000256" key="7">
    <source>
        <dbReference type="ARBA" id="ARBA00023136"/>
    </source>
</evidence>
<dbReference type="GeneTree" id="ENSGT01100000263478"/>
<reference evidence="12" key="2">
    <citation type="submission" date="2025-08" db="UniProtKB">
        <authorList>
            <consortium name="Ensembl"/>
        </authorList>
    </citation>
    <scope>IDENTIFICATION</scope>
</reference>
<dbReference type="SMART" id="SM00408">
    <property type="entry name" value="IGc2"/>
    <property type="match status" value="9"/>
</dbReference>
<feature type="domain" description="Ig-like" evidence="11">
    <location>
        <begin position="134"/>
        <end position="206"/>
    </location>
</feature>
<evidence type="ECO:0000313" key="13">
    <source>
        <dbReference type="Proteomes" id="UP000001074"/>
    </source>
</evidence>
<evidence type="ECO:0000256" key="10">
    <source>
        <dbReference type="ARBA" id="ARBA00023319"/>
    </source>
</evidence>
<dbReference type="EMBL" id="AAPE02054519">
    <property type="status" value="NOT_ANNOTATED_CDS"/>
    <property type="molecule type" value="Genomic_DNA"/>
</dbReference>
<evidence type="ECO:0000259" key="11">
    <source>
        <dbReference type="PROSITE" id="PS50835"/>
    </source>
</evidence>
<evidence type="ECO:0000256" key="9">
    <source>
        <dbReference type="ARBA" id="ARBA00023180"/>
    </source>
</evidence>
<keyword evidence="7" id="KW-0472">Membrane</keyword>
<dbReference type="OMA" id="DENWTIL"/>
<reference evidence="12 13" key="1">
    <citation type="journal article" date="2011" name="Nature">
        <title>A high-resolution map of human evolutionary constraint using 29 mammals.</title>
        <authorList>
            <person name="Lindblad-Toh K."/>
            <person name="Garber M."/>
            <person name="Zuk O."/>
            <person name="Lin M.F."/>
            <person name="Parker B.J."/>
            <person name="Washietl S."/>
            <person name="Kheradpour P."/>
            <person name="Ernst J."/>
            <person name="Jordan G."/>
            <person name="Mauceli E."/>
            <person name="Ward L.D."/>
            <person name="Lowe C.B."/>
            <person name="Holloway A.K."/>
            <person name="Clamp M."/>
            <person name="Gnerre S."/>
            <person name="Alfoldi J."/>
            <person name="Beal K."/>
            <person name="Chang J."/>
            <person name="Clawson H."/>
            <person name="Cuff J."/>
            <person name="Di Palma F."/>
            <person name="Fitzgerald S."/>
            <person name="Flicek P."/>
            <person name="Guttman M."/>
            <person name="Hubisz M.J."/>
            <person name="Jaffe D.B."/>
            <person name="Jungreis I."/>
            <person name="Kent W.J."/>
            <person name="Kostka D."/>
            <person name="Lara M."/>
            <person name="Martins A.L."/>
            <person name="Massingham T."/>
            <person name="Moltke I."/>
            <person name="Raney B.J."/>
            <person name="Rasmussen M.D."/>
            <person name="Robinson J."/>
            <person name="Stark A."/>
            <person name="Vilella A.J."/>
            <person name="Wen J."/>
            <person name="Xie X."/>
            <person name="Zody M.C."/>
            <person name="Baldwin J."/>
            <person name="Bloom T."/>
            <person name="Chin C.W."/>
            <person name="Heiman D."/>
            <person name="Nicol R."/>
            <person name="Nusbaum C."/>
            <person name="Young S."/>
            <person name="Wilkinson J."/>
            <person name="Worley K.C."/>
            <person name="Kovar C.L."/>
            <person name="Muzny D.M."/>
            <person name="Gibbs R.A."/>
            <person name="Cree A."/>
            <person name="Dihn H.H."/>
            <person name="Fowler G."/>
            <person name="Jhangiani S."/>
            <person name="Joshi V."/>
            <person name="Lee S."/>
            <person name="Lewis L.R."/>
            <person name="Nazareth L.V."/>
            <person name="Okwuonu G."/>
            <person name="Santibanez J."/>
            <person name="Warren W.C."/>
            <person name="Mardis E.R."/>
            <person name="Weinstock G.M."/>
            <person name="Wilson R.K."/>
            <person name="Delehaunty K."/>
            <person name="Dooling D."/>
            <person name="Fronik C."/>
            <person name="Fulton L."/>
            <person name="Fulton B."/>
            <person name="Graves T."/>
            <person name="Minx P."/>
            <person name="Sodergren E."/>
            <person name="Birney E."/>
            <person name="Margulies E.H."/>
            <person name="Herrero J."/>
            <person name="Green E.D."/>
            <person name="Haussler D."/>
            <person name="Siepel A."/>
            <person name="Goldman N."/>
            <person name="Pollard K.S."/>
            <person name="Pedersen J.S."/>
            <person name="Lander E.S."/>
            <person name="Kellis M."/>
        </authorList>
    </citation>
    <scope>NUCLEOTIDE SEQUENCE [LARGE SCALE GENOMIC DNA]</scope>
</reference>
<dbReference type="GO" id="GO:0019221">
    <property type="term" value="P:cytokine-mediated signaling pathway"/>
    <property type="evidence" value="ECO:0007669"/>
    <property type="project" value="TreeGrafter"/>
</dbReference>
<name>L7N1M2_MYOLU</name>
<dbReference type="GO" id="GO:0032396">
    <property type="term" value="F:inhibitory MHC class I receptor activity"/>
    <property type="evidence" value="ECO:0007669"/>
    <property type="project" value="TreeGrafter"/>
</dbReference>
<dbReference type="EMBL" id="AAPE02054515">
    <property type="status" value="NOT_ANNOTATED_CDS"/>
    <property type="molecule type" value="Genomic_DNA"/>
</dbReference>
<dbReference type="STRING" id="59463.ENSMLUP00000010857"/>
<dbReference type="InterPro" id="IPR013151">
    <property type="entry name" value="Immunoglobulin_dom"/>
</dbReference>
<evidence type="ECO:0000256" key="6">
    <source>
        <dbReference type="ARBA" id="ARBA00022989"/>
    </source>
</evidence>
<evidence type="ECO:0000256" key="5">
    <source>
        <dbReference type="ARBA" id="ARBA00022737"/>
    </source>
</evidence>
<dbReference type="InterPro" id="IPR050412">
    <property type="entry name" value="Ig-like_Receptors_ImmuneReg"/>
</dbReference>
<dbReference type="InterPro" id="IPR036179">
    <property type="entry name" value="Ig-like_dom_sf"/>
</dbReference>
<keyword evidence="8" id="KW-1015">Disulfide bond</keyword>
<feature type="domain" description="Ig-like" evidence="11">
    <location>
        <begin position="793"/>
        <end position="878"/>
    </location>
</feature>
<dbReference type="FunCoup" id="L7N1M2">
    <property type="interactions" value="266"/>
</dbReference>
<evidence type="ECO:0000256" key="3">
    <source>
        <dbReference type="ARBA" id="ARBA00022692"/>
    </source>
</evidence>
<keyword evidence="3" id="KW-0812">Transmembrane</keyword>
<sequence>AQLRPQGEDAMTPTLKALLCLRLSVGLRTPVQEGPLPKPTLWAEPGPVIPSGSPMTIWCQGTRKAKEYIICKEGSPAPWKEQKPKEPGDKAKFFIRRMTERDAGIYHCYYLSPTGWSGHSDFLELVVTGSYSKPSLSALPSPVVTSGGNVTLQCGSGQGFDRFILTKEGDHRLSWTQDSEPQPSGQSQALFSVGPVTPSHRWTFRCYGCYRNSPQVCSHPSDALELLVSGMYRKPSLSAQPGPSVAWGATVTLQCVSEIWFDTFHLHREGSLDPPQHLHLQDTSAPSQANFTLNSVNSGHRGTYRCYGSRSTSPYLLSHPSDPLELLVSETLPKPTLWAEPGPVIPSGSPMTICCQGTRKAKEYLLYKEGSPAPWKEQKPLEPGDKAKFFITSMTEHDAGIYHCYYLSPTGWSGHSDFLELVVTGSYSKPSLSALPSPVVTSGGNVNLQCGSVCQLRVQSSAQSWAERRDTSAPSQANFTLNSVNSGHQGTYRCYGSRSTSPYLLSQPSDPLELLVSGKYIHHYYTVENLIRIVVAGLVLVVLGVLLFEARNNQIRTLDAASIAGALRADAMMSILSALLCLGLSLDQRTRVQAGTVPKPTIWAEPGPVIPYWSLVTIWCRGILEAQEYRLYADGSRQYLDRQKSQEPGDRAKFLITGNYAERYTCNYLSPTGWSGHSDPLELGVTGFYDKPSLSALPSPVVTSGGNVTLQCGSGQGFDRFLLTKEGDHRLSWTLDSQPQPNGWSQALFPVGPVTPSHRGTFRCYGYFEKNPQEWSDPSDPLHLMVSGPFHKPTLWAEPGPVINWGSSVTIWCQGTPEAEEYRLYKEGSTAWWYQQKTLDPGDRAKFSIRHTTKPDAGRYRCYYRSPSGQSEPSDPLVLVVTGAYSKPSLSALPSPVMPSGGNVTLQCGSGQGFDRFLLTKEGDHRLSWTLESQPQPSGRSQALFPVGPVTATHRWTFRCYSCSWYSPQVWSLPSDALELLVPGESGKPSLLTQQGPIVASGQSLTLQCRSDVGYDRFALHKEGGKDLPQSLVLQPQAGLSQAHFSLDTVSSSHGGRYRCYGGYNLSSEWSAPSDPLDILVAGLLSDRPFLSVQPGPGVASGENVTLLCQSQTWMDTFLLSKEGAADPPLRLTSKYRALQSQAEFSMSPVTSAHGGTYRCYSSHITSPFLLSYPSDPLELLVSGLPPSP</sequence>
<dbReference type="InParanoid" id="L7N1M2"/>
<dbReference type="EMBL" id="AAPE02054516">
    <property type="status" value="NOT_ANNOTATED_CDS"/>
    <property type="molecule type" value="Genomic_DNA"/>
</dbReference>
<dbReference type="InterPro" id="IPR003599">
    <property type="entry name" value="Ig_sub"/>
</dbReference>
<dbReference type="PANTHER" id="PTHR11738">
    <property type="entry name" value="MHC CLASS I NK CELL RECEPTOR"/>
    <property type="match status" value="1"/>
</dbReference>
<dbReference type="FunFam" id="2.60.40.10:FF:000049">
    <property type="entry name" value="Leukocyte immunoglobulin-like receptor subfamily B member 1"/>
    <property type="match status" value="11"/>
</dbReference>
<dbReference type="HOGENOM" id="CLU_006143_0_0_1"/>
<dbReference type="EMBL" id="AAPE02054517">
    <property type="status" value="NOT_ANNOTATED_CDS"/>
    <property type="molecule type" value="Genomic_DNA"/>
</dbReference>
<dbReference type="CDD" id="cd16843">
    <property type="entry name" value="IgC2_D1_D2_LILR_KIR_like"/>
    <property type="match status" value="3"/>
</dbReference>
<organism evidence="12 13">
    <name type="scientific">Myotis lucifugus</name>
    <name type="common">Little brown bat</name>
    <dbReference type="NCBI Taxonomy" id="59463"/>
    <lineage>
        <taxon>Eukaryota</taxon>
        <taxon>Metazoa</taxon>
        <taxon>Chordata</taxon>
        <taxon>Craniata</taxon>
        <taxon>Vertebrata</taxon>
        <taxon>Euteleostomi</taxon>
        <taxon>Mammalia</taxon>
        <taxon>Eutheria</taxon>
        <taxon>Laurasiatheria</taxon>
        <taxon>Chiroptera</taxon>
        <taxon>Yangochiroptera</taxon>
        <taxon>Vespertilionidae</taxon>
        <taxon>Myotis</taxon>
    </lineage>
</organism>
<evidence type="ECO:0000256" key="2">
    <source>
        <dbReference type="ARBA" id="ARBA00022475"/>
    </source>
</evidence>
<dbReference type="InterPro" id="IPR003598">
    <property type="entry name" value="Ig_sub2"/>
</dbReference>
<feature type="domain" description="Ig-like" evidence="11">
    <location>
        <begin position="692"/>
        <end position="764"/>
    </location>
</feature>
<dbReference type="InterPro" id="IPR013783">
    <property type="entry name" value="Ig-like_fold"/>
</dbReference>